<organism evidence="1 2">
    <name type="scientific">Candidatus Naiadarchaeum limnaeum</name>
    <dbReference type="NCBI Taxonomy" id="2756139"/>
    <lineage>
        <taxon>Archaea</taxon>
        <taxon>Candidatus Undinarchaeota</taxon>
        <taxon>Candidatus Undinarchaeia</taxon>
        <taxon>Candidatus Naiadarchaeales</taxon>
        <taxon>Candidatus Naiadarchaeaceae</taxon>
        <taxon>Candidatus Naiadarchaeum</taxon>
    </lineage>
</organism>
<sequence>MVNVEKITAIEELRCPQCHAEAELVEFRGQKKVYLFCKKAPDHHFYQILCENCSGEEFEPPVKVHKTIDLKCAKCQKVMRILEQGAKQLRELGTENLEHWGKFERMLERKGEVEINNPEIFSQVVAAFLESSNKWLKEHGYTYSLPVEKKHWSRHNLSRIYRLKYFKFFKKSAIEYLLRIGLQRHGIFLDTLRATEEGVKELINSYVEQHLTDVYGAEKTAELSEHSKKALIERDVEDILGAFITFADTLVKLAERKSLAQYEEMRMKIEQRQPPEVPPPKEVALAELAEGVDYGVVIIVRKKHSIRKEVRTNAGQRLMDFIMDPKRFLGEFNERSMIEACTEALYERDRDIARAAAYLYLQINERGLTEVLKRIKRVEDLYGR</sequence>
<proteinExistence type="predicted"/>
<evidence type="ECO:0000313" key="1">
    <source>
        <dbReference type="EMBL" id="HIK00566.1"/>
    </source>
</evidence>
<dbReference type="AlphaFoldDB" id="A0A832V1X1"/>
<accession>A0A832V1X1</accession>
<name>A0A832V1X1_9ARCH</name>
<gene>
    <name evidence="1" type="ORF">H1016_03435</name>
</gene>
<comment type="caution">
    <text evidence="1">The sequence shown here is derived from an EMBL/GenBank/DDBJ whole genome shotgun (WGS) entry which is preliminary data.</text>
</comment>
<dbReference type="Proteomes" id="UP000646946">
    <property type="component" value="Unassembled WGS sequence"/>
</dbReference>
<protein>
    <submittedName>
        <fullName evidence="1">Uncharacterized protein</fullName>
    </submittedName>
</protein>
<dbReference type="EMBL" id="DVAB01000028">
    <property type="protein sequence ID" value="HIK00566.1"/>
    <property type="molecule type" value="Genomic_DNA"/>
</dbReference>
<evidence type="ECO:0000313" key="2">
    <source>
        <dbReference type="Proteomes" id="UP000646946"/>
    </source>
</evidence>
<reference evidence="1 2" key="1">
    <citation type="journal article" name="Nat. Commun.">
        <title>Undinarchaeota illuminate DPANN phylogeny and the impact of gene transfer on archaeal evolution.</title>
        <authorList>
            <person name="Dombrowski N."/>
            <person name="Williams T.A."/>
            <person name="Sun J."/>
            <person name="Woodcroft B.J."/>
            <person name="Lee J.H."/>
            <person name="Minh B.Q."/>
            <person name="Rinke C."/>
            <person name="Spang A."/>
        </authorList>
    </citation>
    <scope>NUCLEOTIDE SEQUENCE [LARGE SCALE GENOMIC DNA]</scope>
    <source>
        <strain evidence="1">MAG_bin1129</strain>
    </source>
</reference>
<keyword evidence="2" id="KW-1185">Reference proteome</keyword>